<keyword evidence="2" id="KW-1185">Reference proteome</keyword>
<gene>
    <name evidence="1" type="ORF">CLF_111472</name>
</gene>
<organism evidence="1 2">
    <name type="scientific">Clonorchis sinensis</name>
    <name type="common">Chinese liver fluke</name>
    <dbReference type="NCBI Taxonomy" id="79923"/>
    <lineage>
        <taxon>Eukaryota</taxon>
        <taxon>Metazoa</taxon>
        <taxon>Spiralia</taxon>
        <taxon>Lophotrochozoa</taxon>
        <taxon>Platyhelminthes</taxon>
        <taxon>Trematoda</taxon>
        <taxon>Digenea</taxon>
        <taxon>Opisthorchiida</taxon>
        <taxon>Opisthorchiata</taxon>
        <taxon>Opisthorchiidae</taxon>
        <taxon>Clonorchis</taxon>
    </lineage>
</organism>
<proteinExistence type="predicted"/>
<accession>G7YUY3</accession>
<dbReference type="Proteomes" id="UP000008909">
    <property type="component" value="Unassembled WGS sequence"/>
</dbReference>
<feature type="non-terminal residue" evidence="1">
    <location>
        <position position="217"/>
    </location>
</feature>
<evidence type="ECO:0000313" key="2">
    <source>
        <dbReference type="Proteomes" id="UP000008909"/>
    </source>
</evidence>
<evidence type="ECO:0000313" key="1">
    <source>
        <dbReference type="EMBL" id="GAA56763.1"/>
    </source>
</evidence>
<protein>
    <submittedName>
        <fullName evidence="1">Uncharacterized protein</fullName>
    </submittedName>
</protein>
<reference key="2">
    <citation type="submission" date="2011-10" db="EMBL/GenBank/DDBJ databases">
        <title>The genome and transcriptome sequence of Clonorchis sinensis provide insights into the carcinogenic liver fluke.</title>
        <authorList>
            <person name="Wang X."/>
            <person name="Huang Y."/>
            <person name="Chen W."/>
            <person name="Liu H."/>
            <person name="Guo L."/>
            <person name="Chen Y."/>
            <person name="Luo F."/>
            <person name="Zhou W."/>
            <person name="Sun J."/>
            <person name="Mao Q."/>
            <person name="Liang P."/>
            <person name="Zhou C."/>
            <person name="Tian Y."/>
            <person name="Men J."/>
            <person name="Lv X."/>
            <person name="Huang L."/>
            <person name="Zhou J."/>
            <person name="Hu Y."/>
            <person name="Li R."/>
            <person name="Zhang F."/>
            <person name="Lei H."/>
            <person name="Li X."/>
            <person name="Hu X."/>
            <person name="Liang C."/>
            <person name="Xu J."/>
            <person name="Wu Z."/>
            <person name="Yu X."/>
        </authorList>
    </citation>
    <scope>NUCLEOTIDE SEQUENCE</scope>
    <source>
        <strain>Henan</strain>
    </source>
</reference>
<dbReference type="AlphaFoldDB" id="G7YUY3"/>
<reference evidence="1" key="1">
    <citation type="journal article" date="2011" name="Genome Biol.">
        <title>The draft genome of the carcinogenic human liver fluke Clonorchis sinensis.</title>
        <authorList>
            <person name="Wang X."/>
            <person name="Chen W."/>
            <person name="Huang Y."/>
            <person name="Sun J."/>
            <person name="Men J."/>
            <person name="Liu H."/>
            <person name="Luo F."/>
            <person name="Guo L."/>
            <person name="Lv X."/>
            <person name="Deng C."/>
            <person name="Zhou C."/>
            <person name="Fan Y."/>
            <person name="Li X."/>
            <person name="Huang L."/>
            <person name="Hu Y."/>
            <person name="Liang C."/>
            <person name="Hu X."/>
            <person name="Xu J."/>
            <person name="Yu X."/>
        </authorList>
    </citation>
    <scope>NUCLEOTIDE SEQUENCE [LARGE SCALE GENOMIC DNA]</scope>
    <source>
        <strain evidence="1">Henan</strain>
    </source>
</reference>
<name>G7YUY3_CLOSI</name>
<sequence length="217" mass="24536">MVGTKNRIKLLIINEEVFLDYNQRIRAIIIAIDYQTNPYITGEEDGKIHGGHLIITDTMESKQTKQIDGSIGKMGNMPKNLQNYNLRKTVFYAIVGHTYTHTRQQAGGPCIFRVEPLVVSNNCLVPARTSNQKFRDISEDFWRRSSPMVDWLAPLRVPDDQPSNTAQMKTEGLGKYERNPLQCHTSFAQSSDVISSSDVYILSVVVRVASDPYLVDV</sequence>
<dbReference type="EMBL" id="DF144367">
    <property type="protein sequence ID" value="GAA56763.1"/>
    <property type="molecule type" value="Genomic_DNA"/>
</dbReference>